<name>A0A2P2Q7X4_RHIMU</name>
<accession>A0A2P2Q7X4</accession>
<organism evidence="1">
    <name type="scientific">Rhizophora mucronata</name>
    <name type="common">Asiatic mangrove</name>
    <dbReference type="NCBI Taxonomy" id="61149"/>
    <lineage>
        <taxon>Eukaryota</taxon>
        <taxon>Viridiplantae</taxon>
        <taxon>Streptophyta</taxon>
        <taxon>Embryophyta</taxon>
        <taxon>Tracheophyta</taxon>
        <taxon>Spermatophyta</taxon>
        <taxon>Magnoliopsida</taxon>
        <taxon>eudicotyledons</taxon>
        <taxon>Gunneridae</taxon>
        <taxon>Pentapetalae</taxon>
        <taxon>rosids</taxon>
        <taxon>fabids</taxon>
        <taxon>Malpighiales</taxon>
        <taxon>Rhizophoraceae</taxon>
        <taxon>Rhizophora</taxon>
    </lineage>
</organism>
<protein>
    <submittedName>
        <fullName evidence="1">Uncharacterized protein</fullName>
    </submittedName>
</protein>
<reference evidence="1" key="1">
    <citation type="submission" date="2018-02" db="EMBL/GenBank/DDBJ databases">
        <title>Rhizophora mucronata_Transcriptome.</title>
        <authorList>
            <person name="Meera S.P."/>
            <person name="Sreeshan A."/>
            <person name="Augustine A."/>
        </authorList>
    </citation>
    <scope>NUCLEOTIDE SEQUENCE</scope>
    <source>
        <tissue evidence="1">Leaf</tissue>
    </source>
</reference>
<sequence>MFKLDRQLDNQLGTLGHYADHPATGCYTHKDDISLIC</sequence>
<dbReference type="AlphaFoldDB" id="A0A2P2Q7X4"/>
<evidence type="ECO:0000313" key="1">
    <source>
        <dbReference type="EMBL" id="MBX63070.1"/>
    </source>
</evidence>
<proteinExistence type="predicted"/>
<dbReference type="EMBL" id="GGEC01082586">
    <property type="protein sequence ID" value="MBX63070.1"/>
    <property type="molecule type" value="Transcribed_RNA"/>
</dbReference>